<feature type="domain" description="ABC transmembrane type-1" evidence="11">
    <location>
        <begin position="23"/>
        <end position="220"/>
    </location>
</feature>
<feature type="transmembrane region" description="Helical" evidence="10">
    <location>
        <begin position="31"/>
        <end position="55"/>
    </location>
</feature>
<dbReference type="InterPro" id="IPR035906">
    <property type="entry name" value="MetI-like_sf"/>
</dbReference>
<dbReference type="Gene3D" id="1.10.3720.10">
    <property type="entry name" value="MetI-like"/>
    <property type="match status" value="1"/>
</dbReference>
<dbReference type="OrthoDB" id="6534575at2"/>
<dbReference type="NCBIfam" id="TIGR01726">
    <property type="entry name" value="HEQRo_perm_3TM"/>
    <property type="match status" value="1"/>
</dbReference>
<accession>W0HVR2</accession>
<evidence type="ECO:0000256" key="7">
    <source>
        <dbReference type="ARBA" id="ARBA00022970"/>
    </source>
</evidence>
<keyword evidence="6 10" id="KW-0812">Transmembrane</keyword>
<dbReference type="Pfam" id="PF00528">
    <property type="entry name" value="BPD_transp_1"/>
    <property type="match status" value="1"/>
</dbReference>
<comment type="similarity">
    <text evidence="2">Belongs to the binding-protein-dependent transport system permease family. HisMQ subfamily.</text>
</comment>
<keyword evidence="7" id="KW-0029">Amino-acid transport</keyword>
<dbReference type="CDD" id="cd06261">
    <property type="entry name" value="TM_PBP2"/>
    <property type="match status" value="1"/>
</dbReference>
<dbReference type="PROSITE" id="PS50928">
    <property type="entry name" value="ABC_TM1"/>
    <property type="match status" value="1"/>
</dbReference>
<evidence type="ECO:0000256" key="1">
    <source>
        <dbReference type="ARBA" id="ARBA00004429"/>
    </source>
</evidence>
<organism evidence="12 13">
    <name type="scientific">Sodalis praecaptivus</name>
    <dbReference type="NCBI Taxonomy" id="1239307"/>
    <lineage>
        <taxon>Bacteria</taxon>
        <taxon>Pseudomonadati</taxon>
        <taxon>Pseudomonadota</taxon>
        <taxon>Gammaproteobacteria</taxon>
        <taxon>Enterobacterales</taxon>
        <taxon>Bruguierivoracaceae</taxon>
        <taxon>Sodalis</taxon>
    </lineage>
</organism>
<dbReference type="KEGG" id="sod:Sant_1549"/>
<gene>
    <name evidence="12" type="ORF">Sant_1549</name>
</gene>
<evidence type="ECO:0000256" key="9">
    <source>
        <dbReference type="ARBA" id="ARBA00023136"/>
    </source>
</evidence>
<evidence type="ECO:0000256" key="6">
    <source>
        <dbReference type="ARBA" id="ARBA00022692"/>
    </source>
</evidence>
<evidence type="ECO:0000256" key="2">
    <source>
        <dbReference type="ARBA" id="ARBA00010072"/>
    </source>
</evidence>
<dbReference type="RefSeq" id="WP_025421741.1">
    <property type="nucleotide sequence ID" value="NZ_CP006569.1"/>
</dbReference>
<keyword evidence="9 10" id="KW-0472">Membrane</keyword>
<evidence type="ECO:0000256" key="5">
    <source>
        <dbReference type="ARBA" id="ARBA00022519"/>
    </source>
</evidence>
<dbReference type="PATRIC" id="fig|1239307.3.peg.1683"/>
<dbReference type="SUPFAM" id="SSF161098">
    <property type="entry name" value="MetI-like"/>
    <property type="match status" value="1"/>
</dbReference>
<keyword evidence="13" id="KW-1185">Reference proteome</keyword>
<dbReference type="Proteomes" id="UP000019028">
    <property type="component" value="Chromosome"/>
</dbReference>
<keyword evidence="3 10" id="KW-0813">Transport</keyword>
<dbReference type="InterPro" id="IPR010065">
    <property type="entry name" value="AA_ABC_transptr_permease_3TM"/>
</dbReference>
<comment type="subcellular location">
    <subcellularLocation>
        <location evidence="1">Cell inner membrane</location>
        <topology evidence="1">Multi-pass membrane protein</topology>
    </subcellularLocation>
    <subcellularLocation>
        <location evidence="10">Cell membrane</location>
        <topology evidence="10">Multi-pass membrane protein</topology>
    </subcellularLocation>
</comment>
<evidence type="ECO:0000313" key="12">
    <source>
        <dbReference type="EMBL" id="AHF76607.1"/>
    </source>
</evidence>
<dbReference type="EMBL" id="CP006569">
    <property type="protein sequence ID" value="AHF76607.1"/>
    <property type="molecule type" value="Genomic_DNA"/>
</dbReference>
<dbReference type="GO" id="GO:0006865">
    <property type="term" value="P:amino acid transport"/>
    <property type="evidence" value="ECO:0007669"/>
    <property type="project" value="UniProtKB-KW"/>
</dbReference>
<keyword evidence="4" id="KW-1003">Cell membrane</keyword>
<dbReference type="AlphaFoldDB" id="W0HVR2"/>
<evidence type="ECO:0000256" key="8">
    <source>
        <dbReference type="ARBA" id="ARBA00022989"/>
    </source>
</evidence>
<feature type="transmembrane region" description="Helical" evidence="10">
    <location>
        <begin position="202"/>
        <end position="224"/>
    </location>
</feature>
<dbReference type="PANTHER" id="PTHR30614">
    <property type="entry name" value="MEMBRANE COMPONENT OF AMINO ACID ABC TRANSPORTER"/>
    <property type="match status" value="1"/>
</dbReference>
<feature type="transmembrane region" description="Helical" evidence="10">
    <location>
        <begin position="76"/>
        <end position="95"/>
    </location>
</feature>
<evidence type="ECO:0000313" key="13">
    <source>
        <dbReference type="Proteomes" id="UP000019028"/>
    </source>
</evidence>
<evidence type="ECO:0000256" key="10">
    <source>
        <dbReference type="RuleBase" id="RU363032"/>
    </source>
</evidence>
<protein>
    <submittedName>
        <fullName evidence="12">Putative amino acid ABC transporter permease</fullName>
    </submittedName>
</protein>
<reference evidence="12 13" key="1">
    <citation type="journal article" date="2014" name="Genome Biol. Evol.">
        <title>Genome degeneration and adaptation in a nascent stage of symbiosis.</title>
        <authorList>
            <person name="Oakeson K.F."/>
            <person name="Gil R."/>
            <person name="Clayton A.L."/>
            <person name="Dunn D.M."/>
            <person name="von Niederhausern A.C."/>
            <person name="Hamil C."/>
            <person name="Aoyagi A."/>
            <person name="Duval B."/>
            <person name="Baca A."/>
            <person name="Silva F.J."/>
            <person name="Vallier A."/>
            <person name="Jackson D.G."/>
            <person name="Latorre A."/>
            <person name="Weiss R.B."/>
            <person name="Heddi A."/>
            <person name="Moya A."/>
            <person name="Dale C."/>
        </authorList>
    </citation>
    <scope>NUCLEOTIDE SEQUENCE [LARGE SCALE GENOMIC DNA]</scope>
    <source>
        <strain evidence="12 13">HS1</strain>
    </source>
</reference>
<keyword evidence="8 10" id="KW-1133">Transmembrane helix</keyword>
<evidence type="ECO:0000256" key="3">
    <source>
        <dbReference type="ARBA" id="ARBA00022448"/>
    </source>
</evidence>
<dbReference type="GO" id="GO:0022857">
    <property type="term" value="F:transmembrane transporter activity"/>
    <property type="evidence" value="ECO:0007669"/>
    <property type="project" value="InterPro"/>
</dbReference>
<keyword evidence="5" id="KW-0997">Cell inner membrane</keyword>
<dbReference type="PANTHER" id="PTHR30614:SF47">
    <property type="entry name" value="ABC TRANSPORTER PERMEASE"/>
    <property type="match status" value="1"/>
</dbReference>
<name>W0HVR2_9GAMM</name>
<dbReference type="InterPro" id="IPR043429">
    <property type="entry name" value="ArtM/GltK/GlnP/TcyL/YhdX-like"/>
</dbReference>
<sequence>MSTHFDLAPILTGDYGRQILQGIEMTLQLTAWTWVLAMFIALILVTLRLCGNVIVSRAVAVYVSYHRNVPTLVQLMLWYFAIPMVLPAGLQAWLADFGAEFIFSMIALGLCEAAFFSEDLRSGLRAIPHGQMEASRALGLSYIRAIRYVIMPQAVRNSLPALINHTVTLFKNTSLAMAIGLGELTYATREVENYTYRTFETYLVATVVYLFFSLTLMGAGALLARHFHTQNAR</sequence>
<dbReference type="InterPro" id="IPR000515">
    <property type="entry name" value="MetI-like"/>
</dbReference>
<dbReference type="HOGENOM" id="CLU_019602_1_3_6"/>
<proteinExistence type="inferred from homology"/>
<dbReference type="GO" id="GO:0043190">
    <property type="term" value="C:ATP-binding cassette (ABC) transporter complex"/>
    <property type="evidence" value="ECO:0007669"/>
    <property type="project" value="InterPro"/>
</dbReference>
<evidence type="ECO:0000259" key="11">
    <source>
        <dbReference type="PROSITE" id="PS50928"/>
    </source>
</evidence>
<evidence type="ECO:0000256" key="4">
    <source>
        <dbReference type="ARBA" id="ARBA00022475"/>
    </source>
</evidence>